<evidence type="ECO:0000256" key="1">
    <source>
        <dbReference type="ARBA" id="ARBA00004429"/>
    </source>
</evidence>
<feature type="transmembrane region" description="Helical" evidence="9">
    <location>
        <begin position="85"/>
        <end position="106"/>
    </location>
</feature>
<evidence type="ECO:0000259" key="10">
    <source>
        <dbReference type="Pfam" id="PF04290"/>
    </source>
</evidence>
<keyword evidence="6 9" id="KW-1133">Transmembrane helix</keyword>
<feature type="transmembrane region" description="Helical" evidence="9">
    <location>
        <begin position="47"/>
        <end position="64"/>
    </location>
</feature>
<keyword evidence="4" id="KW-0997">Cell inner membrane</keyword>
<dbReference type="InterPro" id="IPR007387">
    <property type="entry name" value="TRAP_DctQ"/>
</dbReference>
<comment type="caution">
    <text evidence="11">The sequence shown here is derived from an EMBL/GenBank/DDBJ whole genome shotgun (WGS) entry which is preliminary data.</text>
</comment>
<dbReference type="EMBL" id="JBHLTR010000031">
    <property type="protein sequence ID" value="MFC0560642.1"/>
    <property type="molecule type" value="Genomic_DNA"/>
</dbReference>
<evidence type="ECO:0000256" key="3">
    <source>
        <dbReference type="ARBA" id="ARBA00022475"/>
    </source>
</evidence>
<evidence type="ECO:0000256" key="7">
    <source>
        <dbReference type="ARBA" id="ARBA00023136"/>
    </source>
</evidence>
<name>A0ABV6NIR1_9BACI</name>
<evidence type="ECO:0000256" key="5">
    <source>
        <dbReference type="ARBA" id="ARBA00022692"/>
    </source>
</evidence>
<comment type="similarity">
    <text evidence="8">Belongs to the TRAP transporter small permease family.</text>
</comment>
<dbReference type="InterPro" id="IPR055348">
    <property type="entry name" value="DctQ"/>
</dbReference>
<gene>
    <name evidence="11" type="ORF">ACFFH4_16770</name>
</gene>
<keyword evidence="5 9" id="KW-0812">Transmembrane</keyword>
<evidence type="ECO:0000256" key="6">
    <source>
        <dbReference type="ARBA" id="ARBA00022989"/>
    </source>
</evidence>
<reference evidence="11 12" key="1">
    <citation type="submission" date="2024-09" db="EMBL/GenBank/DDBJ databases">
        <authorList>
            <person name="Sun Q."/>
            <person name="Mori K."/>
        </authorList>
    </citation>
    <scope>NUCLEOTIDE SEQUENCE [LARGE SCALE GENOMIC DNA]</scope>
    <source>
        <strain evidence="11 12">NCAIM B.02301</strain>
    </source>
</reference>
<proteinExistence type="inferred from homology"/>
<evidence type="ECO:0000256" key="9">
    <source>
        <dbReference type="SAM" id="Phobius"/>
    </source>
</evidence>
<dbReference type="Pfam" id="PF04290">
    <property type="entry name" value="DctQ"/>
    <property type="match status" value="1"/>
</dbReference>
<feature type="transmembrane region" description="Helical" evidence="9">
    <location>
        <begin position="12"/>
        <end position="35"/>
    </location>
</feature>
<keyword evidence="2" id="KW-0813">Transport</keyword>
<dbReference type="Proteomes" id="UP001589833">
    <property type="component" value="Unassembled WGS sequence"/>
</dbReference>
<dbReference type="PANTHER" id="PTHR35011">
    <property type="entry name" value="2,3-DIKETO-L-GULONATE TRAP TRANSPORTER SMALL PERMEASE PROTEIN YIAM"/>
    <property type="match status" value="1"/>
</dbReference>
<evidence type="ECO:0000256" key="4">
    <source>
        <dbReference type="ARBA" id="ARBA00022519"/>
    </source>
</evidence>
<comment type="subcellular location">
    <subcellularLocation>
        <location evidence="1">Cell inner membrane</location>
        <topology evidence="1">Multi-pass membrane protein</topology>
    </subcellularLocation>
</comment>
<keyword evidence="12" id="KW-1185">Reference proteome</keyword>
<keyword evidence="7 9" id="KW-0472">Membrane</keyword>
<evidence type="ECO:0000313" key="12">
    <source>
        <dbReference type="Proteomes" id="UP001589833"/>
    </source>
</evidence>
<organism evidence="11 12">
    <name type="scientific">Halalkalibacter alkalisediminis</name>
    <dbReference type="NCBI Taxonomy" id="935616"/>
    <lineage>
        <taxon>Bacteria</taxon>
        <taxon>Bacillati</taxon>
        <taxon>Bacillota</taxon>
        <taxon>Bacilli</taxon>
        <taxon>Bacillales</taxon>
        <taxon>Bacillaceae</taxon>
        <taxon>Halalkalibacter</taxon>
    </lineage>
</organism>
<dbReference type="PANTHER" id="PTHR35011:SF2">
    <property type="entry name" value="2,3-DIKETO-L-GULONATE TRAP TRANSPORTER SMALL PERMEASE PROTEIN YIAM"/>
    <property type="match status" value="1"/>
</dbReference>
<sequence>MRKIAHYLSYTIELIIFVCMTITVLTTFLQVFYRYVLKNPLPWSQEILMISFVYLVLFGAALAVKNKEHLKVEIFDKAPELVQKIFKAAEFVIMLIFIGVFVYYGTLLVIANFTSGTIVGFLPIKVAYVYMSIPISGLFMAYYLVKGVFK</sequence>
<accession>A0ABV6NIR1</accession>
<evidence type="ECO:0000256" key="2">
    <source>
        <dbReference type="ARBA" id="ARBA00022448"/>
    </source>
</evidence>
<protein>
    <submittedName>
        <fullName evidence="11">TRAP transporter small permease</fullName>
    </submittedName>
</protein>
<evidence type="ECO:0000256" key="8">
    <source>
        <dbReference type="ARBA" id="ARBA00038436"/>
    </source>
</evidence>
<feature type="transmembrane region" description="Helical" evidence="9">
    <location>
        <begin position="126"/>
        <end position="145"/>
    </location>
</feature>
<dbReference type="RefSeq" id="WP_273844099.1">
    <property type="nucleotide sequence ID" value="NZ_JAQQWT010000008.1"/>
</dbReference>
<evidence type="ECO:0000313" key="11">
    <source>
        <dbReference type="EMBL" id="MFC0560642.1"/>
    </source>
</evidence>
<keyword evidence="3" id="KW-1003">Cell membrane</keyword>
<feature type="domain" description="Tripartite ATP-independent periplasmic transporters DctQ component" evidence="10">
    <location>
        <begin position="24"/>
        <end position="146"/>
    </location>
</feature>